<dbReference type="Gene3D" id="3.30.429.10">
    <property type="entry name" value="Macrophage Migration Inhibitory Factor"/>
    <property type="match status" value="1"/>
</dbReference>
<dbReference type="Proteomes" id="UP000592216">
    <property type="component" value="Unassembled WGS sequence"/>
</dbReference>
<dbReference type="SUPFAM" id="SSF55331">
    <property type="entry name" value="Tautomerase/MIF"/>
    <property type="match status" value="1"/>
</dbReference>
<proteinExistence type="predicted"/>
<accession>A0A850QCQ3</accession>
<evidence type="ECO:0000313" key="2">
    <source>
        <dbReference type="Proteomes" id="UP000592216"/>
    </source>
</evidence>
<reference evidence="1 2" key="1">
    <citation type="submission" date="2020-04" db="EMBL/GenBank/DDBJ databases">
        <title>Donghicola sp., a member of the Rhodobacteraceae family isolated from mangrove forest in Thailand.</title>
        <authorList>
            <person name="Charoenyingcharoen P."/>
            <person name="Yukphan P."/>
        </authorList>
    </citation>
    <scope>NUCLEOTIDE SEQUENCE [LARGE SCALE GENOMIC DNA]</scope>
    <source>
        <strain evidence="1 2">B5-SW-15</strain>
    </source>
</reference>
<gene>
    <name evidence="1" type="ORF">HJ536_15230</name>
</gene>
<name>A0A850QCQ3_9RHOB</name>
<dbReference type="EMBL" id="JABCJE010000008">
    <property type="protein sequence ID" value="NVO24718.1"/>
    <property type="molecule type" value="Genomic_DNA"/>
</dbReference>
<dbReference type="InterPro" id="IPR014347">
    <property type="entry name" value="Tautomerase/MIF_sf"/>
</dbReference>
<dbReference type="RefSeq" id="WP_177158358.1">
    <property type="nucleotide sequence ID" value="NZ_JABCJE010000008.1"/>
</dbReference>
<sequence>MPFIEIIDNDCSQEIREVATESMTKGLCDAYGISADIVTCYYFSAPENSYGHAGKFGKRAEIYRIFIKVHAFPRPQKAKEEAARAITAAAVQAYSADPKHVIVYFCDREPSDAFHAGIASA</sequence>
<evidence type="ECO:0000313" key="1">
    <source>
        <dbReference type="EMBL" id="NVO24718.1"/>
    </source>
</evidence>
<protein>
    <recommendedName>
        <fullName evidence="3">4-oxalocrotonate tautomerase</fullName>
    </recommendedName>
</protein>
<dbReference type="AlphaFoldDB" id="A0A850QCQ3"/>
<evidence type="ECO:0008006" key="3">
    <source>
        <dbReference type="Google" id="ProtNLM"/>
    </source>
</evidence>
<comment type="caution">
    <text evidence="1">The sequence shown here is derived from an EMBL/GenBank/DDBJ whole genome shotgun (WGS) entry which is preliminary data.</text>
</comment>
<organism evidence="1 2">
    <name type="scientific">Donghicola mangrovi</name>
    <dbReference type="NCBI Taxonomy" id="2729614"/>
    <lineage>
        <taxon>Bacteria</taxon>
        <taxon>Pseudomonadati</taxon>
        <taxon>Pseudomonadota</taxon>
        <taxon>Alphaproteobacteria</taxon>
        <taxon>Rhodobacterales</taxon>
        <taxon>Roseobacteraceae</taxon>
        <taxon>Donghicola</taxon>
    </lineage>
</organism>